<dbReference type="EMBL" id="KQ234192">
    <property type="protein sequence ID" value="KMZ82427.1"/>
    <property type="molecule type" value="Genomic_DNA"/>
</dbReference>
<keyword evidence="1" id="KW-1133">Transmembrane helix</keyword>
<evidence type="ECO:0000256" key="1">
    <source>
        <dbReference type="SAM" id="Phobius"/>
    </source>
</evidence>
<accession>A0A0J9SKA2</accession>
<dbReference type="InterPro" id="IPR022139">
    <property type="entry name" value="Fam-L/Fam-M-like_plasmodium"/>
</dbReference>
<dbReference type="Proteomes" id="UP000053562">
    <property type="component" value="Unassembled WGS sequence"/>
</dbReference>
<evidence type="ECO:0008006" key="4">
    <source>
        <dbReference type="Google" id="ProtNLM"/>
    </source>
</evidence>
<name>A0A0J9SKA2_PLAVI</name>
<keyword evidence="1" id="KW-0812">Transmembrane</keyword>
<dbReference type="AlphaFoldDB" id="A0A0J9SKA2"/>
<dbReference type="Pfam" id="PF12420">
    <property type="entry name" value="DUF3671"/>
    <property type="match status" value="1"/>
</dbReference>
<evidence type="ECO:0000313" key="3">
    <source>
        <dbReference type="Proteomes" id="UP000053562"/>
    </source>
</evidence>
<gene>
    <name evidence="2" type="ORF">PVIIG_06129</name>
</gene>
<protein>
    <recommendedName>
        <fullName evidence="4">Variable surface protein</fullName>
    </recommendedName>
</protein>
<feature type="transmembrane region" description="Helical" evidence="1">
    <location>
        <begin position="253"/>
        <end position="271"/>
    </location>
</feature>
<keyword evidence="1" id="KW-0472">Membrane</keyword>
<feature type="transmembrane region" description="Helical" evidence="1">
    <location>
        <begin position="21"/>
        <end position="40"/>
    </location>
</feature>
<reference evidence="2 3" key="1">
    <citation type="submission" date="2011-08" db="EMBL/GenBank/DDBJ databases">
        <title>The Genome Sequence of Plasmodium vivax India VII.</title>
        <authorList>
            <consortium name="The Broad Institute Genome Sequencing Platform"/>
            <consortium name="The Broad Institute Genome Sequencing Center for Infectious Disease"/>
            <person name="Neafsey D."/>
            <person name="Carlton J."/>
            <person name="Barnwell J."/>
            <person name="Collins W."/>
            <person name="Escalante A."/>
            <person name="Mullikin J."/>
            <person name="Saul A."/>
            <person name="Guigo R."/>
            <person name="Camara F."/>
            <person name="Young S.K."/>
            <person name="Zeng Q."/>
            <person name="Gargeya S."/>
            <person name="Fitzgerald M."/>
            <person name="Haas B."/>
            <person name="Abouelleil A."/>
            <person name="Alvarado L."/>
            <person name="Arachchi H.M."/>
            <person name="Berlin A."/>
            <person name="Brown A."/>
            <person name="Chapman S.B."/>
            <person name="Chen Z."/>
            <person name="Dunbar C."/>
            <person name="Freedman E."/>
            <person name="Gearin G."/>
            <person name="Gellesch M."/>
            <person name="Goldberg J."/>
            <person name="Griggs A."/>
            <person name="Gujja S."/>
            <person name="Heiman D."/>
            <person name="Howarth C."/>
            <person name="Larson L."/>
            <person name="Lui A."/>
            <person name="MacDonald P.J.P."/>
            <person name="Montmayeur A."/>
            <person name="Murphy C."/>
            <person name="Neiman D."/>
            <person name="Pearson M."/>
            <person name="Priest M."/>
            <person name="Roberts A."/>
            <person name="Saif S."/>
            <person name="Shea T."/>
            <person name="Shenoy N."/>
            <person name="Sisk P."/>
            <person name="Stolte C."/>
            <person name="Sykes S."/>
            <person name="Wortman J."/>
            <person name="Nusbaum C."/>
            <person name="Birren B."/>
        </authorList>
    </citation>
    <scope>NUCLEOTIDE SEQUENCE [LARGE SCALE GENOMIC DNA]</scope>
    <source>
        <strain evidence="2 3">India VII</strain>
    </source>
</reference>
<feature type="transmembrane region" description="Helical" evidence="1">
    <location>
        <begin position="52"/>
        <end position="71"/>
    </location>
</feature>
<organism evidence="2 3">
    <name type="scientific">Plasmodium vivax India VII</name>
    <dbReference type="NCBI Taxonomy" id="1077284"/>
    <lineage>
        <taxon>Eukaryota</taxon>
        <taxon>Sar</taxon>
        <taxon>Alveolata</taxon>
        <taxon>Apicomplexa</taxon>
        <taxon>Aconoidasida</taxon>
        <taxon>Haemosporida</taxon>
        <taxon>Plasmodiidae</taxon>
        <taxon>Plasmodium</taxon>
        <taxon>Plasmodium (Plasmodium)</taxon>
    </lineage>
</organism>
<feature type="transmembrane region" description="Helical" evidence="1">
    <location>
        <begin position="175"/>
        <end position="196"/>
    </location>
</feature>
<sequence>MALKLNTNMGMQTNYKNNKKLKLGFIIKLITFIHFIWIHYDYNNVNNISKYLINECNIVKTSSILFHRVLAKRMAKREFHQAELRKKLSNYPESLKIDNLEEDISTYTQLKRRGLNNFDLYMKLYKHRYDKKKGLAKIDCYFEKKVFDLIENIGKLAKKYKNNKKSFKKGFYKKYGIRLILFSLIPFIGLISPLLFNEYYYVVSIIMYEAEDPKFERGEWARVKHPVTCEISEGYRAHINEQTWWIIDGLIKTFLYISIIVVLIVVVYILIKTIKYERIKAGKNKMSIKEYFSLCKNVY</sequence>
<evidence type="ECO:0000313" key="2">
    <source>
        <dbReference type="EMBL" id="KMZ82427.1"/>
    </source>
</evidence>
<proteinExistence type="predicted"/>